<organism evidence="2 3">
    <name type="scientific">Anthostomella pinea</name>
    <dbReference type="NCBI Taxonomy" id="933095"/>
    <lineage>
        <taxon>Eukaryota</taxon>
        <taxon>Fungi</taxon>
        <taxon>Dikarya</taxon>
        <taxon>Ascomycota</taxon>
        <taxon>Pezizomycotina</taxon>
        <taxon>Sordariomycetes</taxon>
        <taxon>Xylariomycetidae</taxon>
        <taxon>Xylariales</taxon>
        <taxon>Xylariaceae</taxon>
        <taxon>Anthostomella</taxon>
    </lineage>
</organism>
<feature type="compositionally biased region" description="Polar residues" evidence="1">
    <location>
        <begin position="245"/>
        <end position="255"/>
    </location>
</feature>
<dbReference type="AlphaFoldDB" id="A0AAI8VQ02"/>
<dbReference type="Proteomes" id="UP001295740">
    <property type="component" value="Unassembled WGS sequence"/>
</dbReference>
<feature type="compositionally biased region" description="Pro residues" evidence="1">
    <location>
        <begin position="374"/>
        <end position="385"/>
    </location>
</feature>
<feature type="region of interest" description="Disordered" evidence="1">
    <location>
        <begin position="360"/>
        <end position="386"/>
    </location>
</feature>
<reference evidence="2" key="1">
    <citation type="submission" date="2023-10" db="EMBL/GenBank/DDBJ databases">
        <authorList>
            <person name="Hackl T."/>
        </authorList>
    </citation>
    <scope>NUCLEOTIDE SEQUENCE</scope>
</reference>
<protein>
    <submittedName>
        <fullName evidence="2">Uu.00g140220.m01.CDS01</fullName>
    </submittedName>
</protein>
<sequence>MNTCGRQVNVMLPCSPGDSQVPWQGNGMPVPPNGLPVLDHCETPQYQNVPRRDFQPQQDSYQNTQQQGINRSSWFQQGHYPSPQVQQAAHQTYFPQQALHQNQLPQRPAYGSSQFANFRNGIMAAPYQTDATQIYGLGSGTSTGSQCVSSLTEYAQQANTPSPASEYDLASFYGDTIDGSKAGSELAAGMIPPPYMPLTRQLLSPALATYQAQGQVISPQGYDLVQLPKGHHSQPVNNIYARTHQPGQPSRQASDLPSDGQHDGVGFEQDYLKRQSEALSQRSSPTPGPSSRYVPVHGSRATSTTATPQHLCPSERTPVPRGLIRRHYSTSQRGRKCLTRGKSAGYTDYKFELDVAAIPKTSDEEGKQPARVNPSPPAVRCPSPPAESAEDAILNHILPEIERMDHEEAMKAKQREEAAAWYGDNSAFPAFSTGNLVLPGCEYRAATVHVGRPIPEISSNVSIGVYAIIPPGTNRIEYRGIRDGEDVADIMRDGQPMNFDQIRLNPRMFKGMGQKQLEFWIEQLLSMVPGQNDCIVKWAKRKHDDDEGADGS</sequence>
<comment type="caution">
    <text evidence="2">The sequence shown here is derived from an EMBL/GenBank/DDBJ whole genome shotgun (WGS) entry which is preliminary data.</text>
</comment>
<gene>
    <name evidence="2" type="ORF">KHLLAP_LOCUS9464</name>
</gene>
<evidence type="ECO:0000256" key="1">
    <source>
        <dbReference type="SAM" id="MobiDB-lite"/>
    </source>
</evidence>
<name>A0AAI8VQ02_9PEZI</name>
<evidence type="ECO:0000313" key="3">
    <source>
        <dbReference type="Proteomes" id="UP001295740"/>
    </source>
</evidence>
<evidence type="ECO:0000313" key="2">
    <source>
        <dbReference type="EMBL" id="CAJ2508996.1"/>
    </source>
</evidence>
<feature type="region of interest" description="Disordered" evidence="1">
    <location>
        <begin position="225"/>
        <end position="335"/>
    </location>
</feature>
<accession>A0AAI8VQ02</accession>
<keyword evidence="3" id="KW-1185">Reference proteome</keyword>
<dbReference type="EMBL" id="CAUWAG010000012">
    <property type="protein sequence ID" value="CAJ2508996.1"/>
    <property type="molecule type" value="Genomic_DNA"/>
</dbReference>
<feature type="compositionally biased region" description="Basic residues" evidence="1">
    <location>
        <begin position="323"/>
        <end position="335"/>
    </location>
</feature>
<proteinExistence type="predicted"/>